<evidence type="ECO:0000256" key="1">
    <source>
        <dbReference type="SAM" id="MobiDB-lite"/>
    </source>
</evidence>
<accession>A0A0D9YP93</accession>
<dbReference type="EnsemblPlants" id="OGLUM02G08730.1">
    <property type="protein sequence ID" value="OGLUM02G08730.1"/>
    <property type="gene ID" value="OGLUM02G08730"/>
</dbReference>
<reference evidence="2" key="2">
    <citation type="submission" date="2018-05" db="EMBL/GenBank/DDBJ databases">
        <title>OgluRS3 (Oryza glumaepatula Reference Sequence Version 3).</title>
        <authorList>
            <person name="Zhang J."/>
            <person name="Kudrna D."/>
            <person name="Lee S."/>
            <person name="Talag J."/>
            <person name="Welchert J."/>
            <person name="Wing R.A."/>
        </authorList>
    </citation>
    <scope>NUCLEOTIDE SEQUENCE [LARGE SCALE GENOMIC DNA]</scope>
</reference>
<name>A0A0D9YP93_9ORYZ</name>
<evidence type="ECO:0000313" key="2">
    <source>
        <dbReference type="EnsemblPlants" id="OGLUM02G08730.1"/>
    </source>
</evidence>
<dbReference type="Gramene" id="OGLUM02G08730.1">
    <property type="protein sequence ID" value="OGLUM02G08730.1"/>
    <property type="gene ID" value="OGLUM02G08730"/>
</dbReference>
<organism evidence="2">
    <name type="scientific">Oryza glumipatula</name>
    <dbReference type="NCBI Taxonomy" id="40148"/>
    <lineage>
        <taxon>Eukaryota</taxon>
        <taxon>Viridiplantae</taxon>
        <taxon>Streptophyta</taxon>
        <taxon>Embryophyta</taxon>
        <taxon>Tracheophyta</taxon>
        <taxon>Spermatophyta</taxon>
        <taxon>Magnoliopsida</taxon>
        <taxon>Liliopsida</taxon>
        <taxon>Poales</taxon>
        <taxon>Poaceae</taxon>
        <taxon>BOP clade</taxon>
        <taxon>Oryzoideae</taxon>
        <taxon>Oryzeae</taxon>
        <taxon>Oryzinae</taxon>
        <taxon>Oryza</taxon>
    </lineage>
</organism>
<evidence type="ECO:0000313" key="3">
    <source>
        <dbReference type="Proteomes" id="UP000026961"/>
    </source>
</evidence>
<dbReference type="HOGENOM" id="CLU_2516302_0_0_1"/>
<sequence>MESSRCAGGVHSAGAGDIWWLLLWVLWLRGTPRRKPGSASVASNADALGRQQQHQRDDETGEFDGICWVSRQVAGIPTDVPLANP</sequence>
<dbReference type="Proteomes" id="UP000026961">
    <property type="component" value="Chromosome 2"/>
</dbReference>
<protein>
    <submittedName>
        <fullName evidence="2">Uncharacterized protein</fullName>
    </submittedName>
</protein>
<keyword evidence="3" id="KW-1185">Reference proteome</keyword>
<reference evidence="2" key="1">
    <citation type="submission" date="2015-04" db="UniProtKB">
        <authorList>
            <consortium name="EnsemblPlants"/>
        </authorList>
    </citation>
    <scope>IDENTIFICATION</scope>
</reference>
<dbReference type="AlphaFoldDB" id="A0A0D9YP93"/>
<feature type="region of interest" description="Disordered" evidence="1">
    <location>
        <begin position="33"/>
        <end position="61"/>
    </location>
</feature>
<proteinExistence type="predicted"/>